<comment type="caution">
    <text evidence="2">The sequence shown here is derived from an EMBL/GenBank/DDBJ whole genome shotgun (WGS) entry which is preliminary data.</text>
</comment>
<dbReference type="SUPFAM" id="SSF55729">
    <property type="entry name" value="Acyl-CoA N-acyltransferases (Nat)"/>
    <property type="match status" value="1"/>
</dbReference>
<proteinExistence type="predicted"/>
<dbReference type="PROSITE" id="PS51186">
    <property type="entry name" value="GNAT"/>
    <property type="match status" value="1"/>
</dbReference>
<evidence type="ECO:0000313" key="2">
    <source>
        <dbReference type="EMBL" id="MBB6543677.1"/>
    </source>
</evidence>
<evidence type="ECO:0000259" key="1">
    <source>
        <dbReference type="PROSITE" id="PS51186"/>
    </source>
</evidence>
<protein>
    <submittedName>
        <fullName evidence="2">ElaA protein</fullName>
    </submittedName>
</protein>
<evidence type="ECO:0000313" key="3">
    <source>
        <dbReference type="Proteomes" id="UP000537141"/>
    </source>
</evidence>
<dbReference type="CDD" id="cd04301">
    <property type="entry name" value="NAT_SF"/>
    <property type="match status" value="1"/>
</dbReference>
<accession>A0A7X0TTW0</accession>
<dbReference type="RefSeq" id="WP_246454958.1">
    <property type="nucleotide sequence ID" value="NZ_AP027362.1"/>
</dbReference>
<dbReference type="AlphaFoldDB" id="A0A7X0TTW0"/>
<feature type="domain" description="N-acetyltransferase" evidence="1">
    <location>
        <begin position="22"/>
        <end position="167"/>
    </location>
</feature>
<reference evidence="2 3" key="1">
    <citation type="submission" date="2020-08" db="EMBL/GenBank/DDBJ databases">
        <title>Genomic Encyclopedia of Type Strains, Phase IV (KMG-IV): sequencing the most valuable type-strain genomes for metagenomic binning, comparative biology and taxonomic classification.</title>
        <authorList>
            <person name="Goeker M."/>
        </authorList>
    </citation>
    <scope>NUCLEOTIDE SEQUENCE [LARGE SCALE GENOMIC DNA]</scope>
    <source>
        <strain evidence="2 3">DSM 26287</strain>
    </source>
</reference>
<organism evidence="2 3">
    <name type="scientific">Thalassotalea piscium</name>
    <dbReference type="NCBI Taxonomy" id="1230533"/>
    <lineage>
        <taxon>Bacteria</taxon>
        <taxon>Pseudomonadati</taxon>
        <taxon>Pseudomonadota</taxon>
        <taxon>Gammaproteobacteria</taxon>
        <taxon>Alteromonadales</taxon>
        <taxon>Colwelliaceae</taxon>
        <taxon>Thalassotalea</taxon>
    </lineage>
</organism>
<dbReference type="Pfam" id="PF13673">
    <property type="entry name" value="Acetyltransf_10"/>
    <property type="match status" value="1"/>
</dbReference>
<dbReference type="Gene3D" id="3.40.630.30">
    <property type="match status" value="1"/>
</dbReference>
<name>A0A7X0TTW0_9GAMM</name>
<keyword evidence="3" id="KW-1185">Reference proteome</keyword>
<dbReference type="InterPro" id="IPR000182">
    <property type="entry name" value="GNAT_dom"/>
</dbReference>
<dbReference type="GO" id="GO:0016747">
    <property type="term" value="F:acyltransferase activity, transferring groups other than amino-acyl groups"/>
    <property type="evidence" value="ECO:0007669"/>
    <property type="project" value="InterPro"/>
</dbReference>
<dbReference type="InterPro" id="IPR016181">
    <property type="entry name" value="Acyl_CoA_acyltransferase"/>
</dbReference>
<dbReference type="Proteomes" id="UP000537141">
    <property type="component" value="Unassembled WGS sequence"/>
</dbReference>
<gene>
    <name evidence="2" type="ORF">HNQ55_002198</name>
</gene>
<sequence>MKKWVNGKQVDIQMTQLNWQIKTFDQLSNNELYDALKLRIDVFVVEQTCYYPDLDNLDRDIHTLHLFSYENKQMVAYARILAKGICYPDHIAIGRVLTAASVRSKGYGHQLINKALTYCQQYFPRQNIKISAQQHLSAFYQQHGFIPCSAMYLEDGIPHISMYKACT</sequence>
<dbReference type="EMBL" id="JACHHU010000017">
    <property type="protein sequence ID" value="MBB6543677.1"/>
    <property type="molecule type" value="Genomic_DNA"/>
</dbReference>